<dbReference type="AlphaFoldDB" id="A0A1S4CYW7"/>
<dbReference type="SMART" id="SM00733">
    <property type="entry name" value="Mterf"/>
    <property type="match status" value="8"/>
</dbReference>
<keyword evidence="3" id="KW-0809">Transit peptide</keyword>
<evidence type="ECO:0000256" key="1">
    <source>
        <dbReference type="ARBA" id="ARBA00007692"/>
    </source>
</evidence>
<comment type="similarity">
    <text evidence="1">Belongs to the mTERF family.</text>
</comment>
<dbReference type="Pfam" id="PF02536">
    <property type="entry name" value="mTERF"/>
    <property type="match status" value="1"/>
</dbReference>
<keyword evidence="2" id="KW-0805">Transcription regulation</keyword>
<proteinExistence type="inferred from homology"/>
<protein>
    <submittedName>
        <fullName evidence="4">Transcription termination factor 3, mitochondrial isoform X2</fullName>
    </submittedName>
</protein>
<keyword evidence="2" id="KW-0806">Transcription termination</keyword>
<reference evidence="4" key="1">
    <citation type="submission" date="2025-08" db="UniProtKB">
        <authorList>
            <consortium name="RefSeq"/>
        </authorList>
    </citation>
    <scope>IDENTIFICATION</scope>
</reference>
<dbReference type="Gene3D" id="1.25.70.10">
    <property type="entry name" value="Transcription termination factor 3, mitochondrial"/>
    <property type="match status" value="2"/>
</dbReference>
<sequence>MLGYSVRKNVIPVLTYLEKIGIQRSSLGEFVKRYPQCLNASVVVELVPVVNFLRGLDVEKLDIGYVLMKYPELLGFKLEGTMSTSVAYLVSIGVNPRDIGPMVTQYPYLLGMRVGTMIKPFVDYLLSLGLPKKILARMLEKRAYLLGYDLEQTVKVNVNCLLSFGIRREALPSVIAQYPQILGLPLKAKLSSQQYFFKLKRKIDTDGFARVIERMPQIVSLQQHAILKPVEFLLGRGFSADDVAKMIIKCPQLVAVQVGFMKNGYYFFKSDMGRPMEELVDFPDYFTYSLELRIKPRYQRLQSKGIKCSLAWFLNCSDQRFEERLYGDYIVPESSGPSFCMGGKLEMAGSDNVSEEEESDDDSLYRRTVSL</sequence>
<name>A0A1S4CYW7_TOBAC</name>
<keyword evidence="2" id="KW-0804">Transcription</keyword>
<evidence type="ECO:0000256" key="2">
    <source>
        <dbReference type="ARBA" id="ARBA00022472"/>
    </source>
</evidence>
<accession>A0A1S4CYW7</accession>
<dbReference type="PANTHER" id="PTHR13068:SF24">
    <property type="entry name" value="EXPRESSED PROTEIN"/>
    <property type="match status" value="1"/>
</dbReference>
<gene>
    <name evidence="4" type="primary">LOC107824136</name>
</gene>
<organism evidence="4">
    <name type="scientific">Nicotiana tabacum</name>
    <name type="common">Common tobacco</name>
    <dbReference type="NCBI Taxonomy" id="4097"/>
    <lineage>
        <taxon>Eukaryota</taxon>
        <taxon>Viridiplantae</taxon>
        <taxon>Streptophyta</taxon>
        <taxon>Embryophyta</taxon>
        <taxon>Tracheophyta</taxon>
        <taxon>Spermatophyta</taxon>
        <taxon>Magnoliopsida</taxon>
        <taxon>eudicotyledons</taxon>
        <taxon>Gunneridae</taxon>
        <taxon>Pentapetalae</taxon>
        <taxon>asterids</taxon>
        <taxon>lamiids</taxon>
        <taxon>Solanales</taxon>
        <taxon>Solanaceae</taxon>
        <taxon>Nicotianoideae</taxon>
        <taxon>Nicotianeae</taxon>
        <taxon>Nicotiana</taxon>
    </lineage>
</organism>
<dbReference type="InterPro" id="IPR038538">
    <property type="entry name" value="MTERF_sf"/>
</dbReference>
<dbReference type="InterPro" id="IPR003690">
    <property type="entry name" value="MTERF"/>
</dbReference>
<dbReference type="PANTHER" id="PTHR13068">
    <property type="entry name" value="CGI-12 PROTEIN-RELATED"/>
    <property type="match status" value="1"/>
</dbReference>
<dbReference type="OrthoDB" id="637682at2759"/>
<dbReference type="GO" id="GO:0003676">
    <property type="term" value="F:nucleic acid binding"/>
    <property type="evidence" value="ECO:0007669"/>
    <property type="project" value="InterPro"/>
</dbReference>
<evidence type="ECO:0000256" key="3">
    <source>
        <dbReference type="ARBA" id="ARBA00022946"/>
    </source>
</evidence>
<evidence type="ECO:0000313" key="4">
    <source>
        <dbReference type="RefSeq" id="XP_016506360.1"/>
    </source>
</evidence>
<dbReference type="FunFam" id="1.25.70.10:FF:000005">
    <property type="entry name" value="Transcription termination factor MTERF4, chloroplastic"/>
    <property type="match status" value="1"/>
</dbReference>
<dbReference type="GO" id="GO:0006353">
    <property type="term" value="P:DNA-templated transcription termination"/>
    <property type="evidence" value="ECO:0007669"/>
    <property type="project" value="UniProtKB-KW"/>
</dbReference>
<dbReference type="RefSeq" id="XP_016506360.1">
    <property type="nucleotide sequence ID" value="XM_016650874.1"/>
</dbReference>